<feature type="compositionally biased region" description="Low complexity" evidence="6">
    <location>
        <begin position="59"/>
        <end position="74"/>
    </location>
</feature>
<dbReference type="InterPro" id="IPR036576">
    <property type="entry name" value="WRKY_dom_sf"/>
</dbReference>
<feature type="domain" description="WRKY" evidence="7">
    <location>
        <begin position="256"/>
        <end position="308"/>
    </location>
</feature>
<dbReference type="GO" id="GO:0043565">
    <property type="term" value="F:sequence-specific DNA binding"/>
    <property type="evidence" value="ECO:0007669"/>
    <property type="project" value="InterPro"/>
</dbReference>
<name>A0A8H7PTS5_9FUNG</name>
<evidence type="ECO:0000313" key="9">
    <source>
        <dbReference type="Proteomes" id="UP000612746"/>
    </source>
</evidence>
<evidence type="ECO:0000313" key="8">
    <source>
        <dbReference type="EMBL" id="KAG2179580.1"/>
    </source>
</evidence>
<dbReference type="Pfam" id="PF03106">
    <property type="entry name" value="WRKY"/>
    <property type="match status" value="1"/>
</dbReference>
<keyword evidence="5" id="KW-0539">Nucleus</keyword>
<comment type="subcellular location">
    <subcellularLocation>
        <location evidence="1">Nucleus</location>
    </subcellularLocation>
</comment>
<reference evidence="8" key="1">
    <citation type="submission" date="2020-12" db="EMBL/GenBank/DDBJ databases">
        <title>Metabolic potential, ecology and presence of endohyphal bacteria is reflected in genomic diversity of Mucoromycotina.</title>
        <authorList>
            <person name="Muszewska A."/>
            <person name="Okrasinska A."/>
            <person name="Steczkiewicz K."/>
            <person name="Drgas O."/>
            <person name="Orlowska M."/>
            <person name="Perlinska-Lenart U."/>
            <person name="Aleksandrzak-Piekarczyk T."/>
            <person name="Szatraj K."/>
            <person name="Zielenkiewicz U."/>
            <person name="Pilsyk S."/>
            <person name="Malc E."/>
            <person name="Mieczkowski P."/>
            <person name="Kruszewska J.S."/>
            <person name="Biernat P."/>
            <person name="Pawlowska J."/>
        </authorList>
    </citation>
    <scope>NUCLEOTIDE SEQUENCE</scope>
    <source>
        <strain evidence="8">WA0000051536</strain>
    </source>
</reference>
<dbReference type="InterPro" id="IPR003657">
    <property type="entry name" value="WRKY_dom"/>
</dbReference>
<accession>A0A8H7PTS5</accession>
<gene>
    <name evidence="8" type="ORF">INT44_006427</name>
</gene>
<evidence type="ECO:0000256" key="4">
    <source>
        <dbReference type="ARBA" id="ARBA00023163"/>
    </source>
</evidence>
<keyword evidence="4" id="KW-0804">Transcription</keyword>
<evidence type="ECO:0000256" key="3">
    <source>
        <dbReference type="ARBA" id="ARBA00023125"/>
    </source>
</evidence>
<dbReference type="GO" id="GO:0005634">
    <property type="term" value="C:nucleus"/>
    <property type="evidence" value="ECO:0007669"/>
    <property type="project" value="UniProtKB-SubCell"/>
</dbReference>
<feature type="compositionally biased region" description="Low complexity" evidence="6">
    <location>
        <begin position="185"/>
        <end position="199"/>
    </location>
</feature>
<protein>
    <recommendedName>
        <fullName evidence="7">WRKY domain-containing protein</fullName>
    </recommendedName>
</protein>
<organism evidence="8 9">
    <name type="scientific">Umbelopsis vinacea</name>
    <dbReference type="NCBI Taxonomy" id="44442"/>
    <lineage>
        <taxon>Eukaryota</taxon>
        <taxon>Fungi</taxon>
        <taxon>Fungi incertae sedis</taxon>
        <taxon>Mucoromycota</taxon>
        <taxon>Mucoromycotina</taxon>
        <taxon>Umbelopsidomycetes</taxon>
        <taxon>Umbelopsidales</taxon>
        <taxon>Umbelopsidaceae</taxon>
        <taxon>Umbelopsis</taxon>
    </lineage>
</organism>
<dbReference type="GO" id="GO:0003700">
    <property type="term" value="F:DNA-binding transcription factor activity"/>
    <property type="evidence" value="ECO:0007669"/>
    <property type="project" value="InterPro"/>
</dbReference>
<dbReference type="SUPFAM" id="SSF118290">
    <property type="entry name" value="WRKY DNA-binding domain"/>
    <property type="match status" value="1"/>
</dbReference>
<feature type="region of interest" description="Disordered" evidence="6">
    <location>
        <begin position="121"/>
        <end position="151"/>
    </location>
</feature>
<dbReference type="OrthoDB" id="2362414at2759"/>
<evidence type="ECO:0000256" key="1">
    <source>
        <dbReference type="ARBA" id="ARBA00004123"/>
    </source>
</evidence>
<feature type="region of interest" description="Disordered" evidence="6">
    <location>
        <begin position="163"/>
        <end position="239"/>
    </location>
</feature>
<evidence type="ECO:0000259" key="7">
    <source>
        <dbReference type="Pfam" id="PF03106"/>
    </source>
</evidence>
<evidence type="ECO:0000256" key="5">
    <source>
        <dbReference type="ARBA" id="ARBA00023242"/>
    </source>
</evidence>
<keyword evidence="2" id="KW-0805">Transcription regulation</keyword>
<feature type="region of interest" description="Disordered" evidence="6">
    <location>
        <begin position="1"/>
        <end position="74"/>
    </location>
</feature>
<sequence length="321" mass="36465">MNDLVRYPQSNARDSGVYPRHPMMPPQQQPQPQQQRPLEPLPSPPSQLRYQPAISTVRSAPSNAHSNNNNNPASYDLQEIISQYQQHPELLKLILSSKVEEDKRRAEEAKLRGKEIDLLLQQQQQPTPPNEAEVEETAVKSRHSADFPYVHPRAVPIRARVQSSDSIGPVRRGSILNSLDERRSSFASQSSRYSPPAHGAGSGAGLQRHPLSPPYSNPEDRDEDGHESSQSKKQRKRREMQAITKIVETREFPYLDDYFWKNNGNTTHKSGRRSVYYKCSNSGKGCPVNKTVTCRENGEYLIKYRGQHLVDCGRVQRIHDA</sequence>
<evidence type="ECO:0000256" key="2">
    <source>
        <dbReference type="ARBA" id="ARBA00023015"/>
    </source>
</evidence>
<proteinExistence type="predicted"/>
<keyword evidence="9" id="KW-1185">Reference proteome</keyword>
<comment type="caution">
    <text evidence="8">The sequence shown here is derived from an EMBL/GenBank/DDBJ whole genome shotgun (WGS) entry which is preliminary data.</text>
</comment>
<keyword evidence="3" id="KW-0238">DNA-binding</keyword>
<evidence type="ECO:0000256" key="6">
    <source>
        <dbReference type="SAM" id="MobiDB-lite"/>
    </source>
</evidence>
<dbReference type="AlphaFoldDB" id="A0A8H7PTS5"/>
<dbReference type="EMBL" id="JAEPRA010000010">
    <property type="protein sequence ID" value="KAG2179580.1"/>
    <property type="molecule type" value="Genomic_DNA"/>
</dbReference>
<dbReference type="Proteomes" id="UP000612746">
    <property type="component" value="Unassembled WGS sequence"/>
</dbReference>